<dbReference type="EMBL" id="CAKOGL010000009">
    <property type="protein sequence ID" value="CAH2090030.1"/>
    <property type="molecule type" value="Genomic_DNA"/>
</dbReference>
<evidence type="ECO:0000313" key="3">
    <source>
        <dbReference type="EMBL" id="CAH2090030.1"/>
    </source>
</evidence>
<protein>
    <submittedName>
        <fullName evidence="3">Uncharacterized protein</fullName>
    </submittedName>
</protein>
<accession>A0AAU9TWT1</accession>
<organism evidence="3 4">
    <name type="scientific">Euphydryas editha</name>
    <name type="common">Edith's checkerspot</name>
    <dbReference type="NCBI Taxonomy" id="104508"/>
    <lineage>
        <taxon>Eukaryota</taxon>
        <taxon>Metazoa</taxon>
        <taxon>Ecdysozoa</taxon>
        <taxon>Arthropoda</taxon>
        <taxon>Hexapoda</taxon>
        <taxon>Insecta</taxon>
        <taxon>Pterygota</taxon>
        <taxon>Neoptera</taxon>
        <taxon>Endopterygota</taxon>
        <taxon>Lepidoptera</taxon>
        <taxon>Glossata</taxon>
        <taxon>Ditrysia</taxon>
        <taxon>Papilionoidea</taxon>
        <taxon>Nymphalidae</taxon>
        <taxon>Nymphalinae</taxon>
        <taxon>Euphydryas</taxon>
    </lineage>
</organism>
<feature type="region of interest" description="Disordered" evidence="2">
    <location>
        <begin position="1"/>
        <end position="36"/>
    </location>
</feature>
<feature type="coiled-coil region" evidence="1">
    <location>
        <begin position="74"/>
        <end position="101"/>
    </location>
</feature>
<comment type="caution">
    <text evidence="3">The sequence shown here is derived from an EMBL/GenBank/DDBJ whole genome shotgun (WGS) entry which is preliminary data.</text>
</comment>
<proteinExistence type="predicted"/>
<reference evidence="3" key="1">
    <citation type="submission" date="2022-03" db="EMBL/GenBank/DDBJ databases">
        <authorList>
            <person name="Tunstrom K."/>
        </authorList>
    </citation>
    <scope>NUCLEOTIDE SEQUENCE</scope>
</reference>
<keyword evidence="1" id="KW-0175">Coiled coil</keyword>
<feature type="coiled-coil region" evidence="1">
    <location>
        <begin position="137"/>
        <end position="164"/>
    </location>
</feature>
<evidence type="ECO:0000313" key="4">
    <source>
        <dbReference type="Proteomes" id="UP001153954"/>
    </source>
</evidence>
<evidence type="ECO:0000256" key="2">
    <source>
        <dbReference type="SAM" id="MobiDB-lite"/>
    </source>
</evidence>
<name>A0AAU9TWT1_EUPED</name>
<dbReference type="Proteomes" id="UP001153954">
    <property type="component" value="Unassembled WGS sequence"/>
</dbReference>
<sequence>MSVQRSPPQSLSQGPTKSSGSHPDLSKLGSLTVEPKVTLRKRKQPLEQDCECRTEIQEMRLELNRIGTLLEKYVTSNEQILKEMQKNIAEVKNEITELKSFNEQTWHLIRDNTTKINNIQSTTVSVEAEQKILKNTITKIQDQMNTDEAKINFLESKIETLKLQEPNPLKKNHENEKLIHEIQERAFREKNVIFVGLPEQCMTTAKERASKDESDILKITSQVATELPKPTKVTRIGKYIPGKNRRVKVCYDAPYPAKCLLRNKDKLPEHIKIFSDQTPTQQKYLKSLKEELEERKKKERVILRLNI</sequence>
<keyword evidence="4" id="KW-1185">Reference proteome</keyword>
<evidence type="ECO:0000256" key="1">
    <source>
        <dbReference type="SAM" id="Coils"/>
    </source>
</evidence>
<dbReference type="AlphaFoldDB" id="A0AAU9TWT1"/>
<feature type="compositionally biased region" description="Polar residues" evidence="2">
    <location>
        <begin position="1"/>
        <end position="21"/>
    </location>
</feature>
<gene>
    <name evidence="3" type="ORF">EEDITHA_LOCUS6031</name>
</gene>